<reference evidence="2" key="1">
    <citation type="submission" date="2021-05" db="EMBL/GenBank/DDBJ databases">
        <title>Comparative genomics of three Colletotrichum scovillei strains and genetic complementation revealed genes involved fungal growth and virulence on chili pepper.</title>
        <authorList>
            <person name="Hsieh D.-K."/>
            <person name="Chuang S.-C."/>
            <person name="Chen C.-Y."/>
            <person name="Chao Y.-T."/>
            <person name="Lu M.-Y.J."/>
            <person name="Lee M.-H."/>
            <person name="Shih M.-C."/>
        </authorList>
    </citation>
    <scope>NUCLEOTIDE SEQUENCE</scope>
    <source>
        <strain evidence="2">Coll-153</strain>
    </source>
</reference>
<evidence type="ECO:0000313" key="3">
    <source>
        <dbReference type="Proteomes" id="UP000699042"/>
    </source>
</evidence>
<gene>
    <name evidence="2" type="ORF">JMJ77_001592</name>
</gene>
<evidence type="ECO:0000256" key="1">
    <source>
        <dbReference type="SAM" id="MobiDB-lite"/>
    </source>
</evidence>
<sequence>MERWKKRGKQDTSSAAELPPPPTRTQPFALLSLPALPYIQRSTRSISHSIGIDPAALSRRCNSMPSYLHGALLHRSISVQD</sequence>
<proteinExistence type="predicted"/>
<keyword evidence="3" id="KW-1185">Reference proteome</keyword>
<comment type="caution">
    <text evidence="2">The sequence shown here is derived from an EMBL/GenBank/DDBJ whole genome shotgun (WGS) entry which is preliminary data.</text>
</comment>
<accession>A0A9P7R7W5</accession>
<dbReference type="EMBL" id="JAESDN010000004">
    <property type="protein sequence ID" value="KAG7050962.1"/>
    <property type="molecule type" value="Genomic_DNA"/>
</dbReference>
<dbReference type="AlphaFoldDB" id="A0A9P7R7W5"/>
<organism evidence="2 3">
    <name type="scientific">Colletotrichum scovillei</name>
    <dbReference type="NCBI Taxonomy" id="1209932"/>
    <lineage>
        <taxon>Eukaryota</taxon>
        <taxon>Fungi</taxon>
        <taxon>Dikarya</taxon>
        <taxon>Ascomycota</taxon>
        <taxon>Pezizomycotina</taxon>
        <taxon>Sordariomycetes</taxon>
        <taxon>Hypocreomycetidae</taxon>
        <taxon>Glomerellales</taxon>
        <taxon>Glomerellaceae</taxon>
        <taxon>Colletotrichum</taxon>
        <taxon>Colletotrichum acutatum species complex</taxon>
    </lineage>
</organism>
<dbReference type="Proteomes" id="UP000699042">
    <property type="component" value="Unassembled WGS sequence"/>
</dbReference>
<feature type="region of interest" description="Disordered" evidence="1">
    <location>
        <begin position="1"/>
        <end position="26"/>
    </location>
</feature>
<name>A0A9P7R7W5_9PEZI</name>
<evidence type="ECO:0000313" key="2">
    <source>
        <dbReference type="EMBL" id="KAG7050962.1"/>
    </source>
</evidence>
<protein>
    <submittedName>
        <fullName evidence="2">Uncharacterized protein</fullName>
    </submittedName>
</protein>